<proteinExistence type="predicted"/>
<comment type="caution">
    <text evidence="1">The sequence shown here is derived from an EMBL/GenBank/DDBJ whole genome shotgun (WGS) entry which is preliminary data.</text>
</comment>
<reference evidence="1 2" key="1">
    <citation type="journal article" date="2014" name="Agronomy (Basel)">
        <title>A Draft Genome Sequence for Ensete ventricosum, the Drought-Tolerant Tree Against Hunger.</title>
        <authorList>
            <person name="Harrison J."/>
            <person name="Moore K.A."/>
            <person name="Paszkiewicz K."/>
            <person name="Jones T."/>
            <person name="Grant M."/>
            <person name="Ambacheew D."/>
            <person name="Muzemil S."/>
            <person name="Studholme D.J."/>
        </authorList>
    </citation>
    <scope>NUCLEOTIDE SEQUENCE [LARGE SCALE GENOMIC DNA]</scope>
</reference>
<dbReference type="PANTHER" id="PTHR46859">
    <property type="entry name" value="TRANSMEMBRANE FRAGILE-X-F-ASSOCIATED PROTEIN"/>
    <property type="match status" value="1"/>
</dbReference>
<dbReference type="PANTHER" id="PTHR46859:SF6">
    <property type="entry name" value="TRANSMEMBRANE FRAGILE-X-F-ASSOCIATED PROTEIN"/>
    <property type="match status" value="1"/>
</dbReference>
<evidence type="ECO:0000313" key="2">
    <source>
        <dbReference type="Proteomes" id="UP000287651"/>
    </source>
</evidence>
<evidence type="ECO:0000313" key="1">
    <source>
        <dbReference type="EMBL" id="RRT62573.1"/>
    </source>
</evidence>
<protein>
    <submittedName>
        <fullName evidence="1">Uncharacterized protein</fullName>
    </submittedName>
</protein>
<dbReference type="AlphaFoldDB" id="A0A444DCL0"/>
<dbReference type="Proteomes" id="UP000287651">
    <property type="component" value="Unassembled WGS sequence"/>
</dbReference>
<dbReference type="EMBL" id="AMZH03006932">
    <property type="protein sequence ID" value="RRT62573.1"/>
    <property type="molecule type" value="Genomic_DNA"/>
</dbReference>
<sequence length="78" mass="8848">MQRQRAMSWRRVGKAAQALAAHALLFCFTLLLALKIDARTSYSWWSVPSSPSHTLCPSFCSRSLMLLSSDRLFRFLGV</sequence>
<gene>
    <name evidence="1" type="ORF">B296_00000691</name>
</gene>
<organism evidence="1 2">
    <name type="scientific">Ensete ventricosum</name>
    <name type="common">Abyssinian banana</name>
    <name type="synonym">Musa ensete</name>
    <dbReference type="NCBI Taxonomy" id="4639"/>
    <lineage>
        <taxon>Eukaryota</taxon>
        <taxon>Viridiplantae</taxon>
        <taxon>Streptophyta</taxon>
        <taxon>Embryophyta</taxon>
        <taxon>Tracheophyta</taxon>
        <taxon>Spermatophyta</taxon>
        <taxon>Magnoliopsida</taxon>
        <taxon>Liliopsida</taxon>
        <taxon>Zingiberales</taxon>
        <taxon>Musaceae</taxon>
        <taxon>Ensete</taxon>
    </lineage>
</organism>
<accession>A0A444DCL0</accession>
<name>A0A444DCL0_ENSVE</name>